<keyword evidence="3" id="KW-1185">Reference proteome</keyword>
<dbReference type="AlphaFoldDB" id="A0A4C1TJP6"/>
<feature type="region of interest" description="Disordered" evidence="1">
    <location>
        <begin position="432"/>
        <end position="491"/>
    </location>
</feature>
<organism evidence="2 3">
    <name type="scientific">Eumeta variegata</name>
    <name type="common">Bagworm moth</name>
    <name type="synonym">Eumeta japonica</name>
    <dbReference type="NCBI Taxonomy" id="151549"/>
    <lineage>
        <taxon>Eukaryota</taxon>
        <taxon>Metazoa</taxon>
        <taxon>Ecdysozoa</taxon>
        <taxon>Arthropoda</taxon>
        <taxon>Hexapoda</taxon>
        <taxon>Insecta</taxon>
        <taxon>Pterygota</taxon>
        <taxon>Neoptera</taxon>
        <taxon>Endopterygota</taxon>
        <taxon>Lepidoptera</taxon>
        <taxon>Glossata</taxon>
        <taxon>Ditrysia</taxon>
        <taxon>Tineoidea</taxon>
        <taxon>Psychidae</taxon>
        <taxon>Oiketicinae</taxon>
        <taxon>Eumeta</taxon>
    </lineage>
</organism>
<name>A0A4C1TJP6_EUMVA</name>
<feature type="compositionally biased region" description="Low complexity" evidence="1">
    <location>
        <begin position="481"/>
        <end position="491"/>
    </location>
</feature>
<feature type="compositionally biased region" description="Low complexity" evidence="1">
    <location>
        <begin position="453"/>
        <end position="462"/>
    </location>
</feature>
<feature type="compositionally biased region" description="Basic residues" evidence="1">
    <location>
        <begin position="175"/>
        <end position="185"/>
    </location>
</feature>
<feature type="region of interest" description="Disordered" evidence="1">
    <location>
        <begin position="135"/>
        <end position="291"/>
    </location>
</feature>
<accession>A0A4C1TJP6</accession>
<feature type="compositionally biased region" description="Pro residues" evidence="1">
    <location>
        <begin position="206"/>
        <end position="217"/>
    </location>
</feature>
<sequence length="508" mass="56869">MEPHSSEHSSTMNPAPANLEQIPNIPTLGVKKMIKRRKQYRPVTDFANIQRETNEILKKFADDVVGVLKERNEIEKPRPNTLAAATMDSQQLKLFLEERGHLDLLRDFEAYCSYPASPDQPDPNFKPEMEVDNPIKESTKRSSESQLSEESISNSWSDNSNDVNDSEEEEEHTLVSRRKPRRSRLYAKGLAKQFGKKPKASTSAPPAVPPQRPPPPRRLSSKTYIIGLPGVPPGSQTLRTPQRPKIQSPKRQNHHSLLRQLTLGCQRPPRSQSTRPTSSSPPHRKNLNNRHPFPFTIRAAGLKIQAATVPDFRHLSTAVAYHTYSLKKEREFRVVLRRVPKEIPIEEVKEDLIAQDLPVQSVRRITNRAREPLVLVTANTGTDTATKRSFYRIKACLGDHGTAVCTRNKDTDGPPACVLYKSSGHTANYLGCPRAPKRKNLHNNKTSPPPAQAAPRRAPARAVTQNLSYAKATASPRKDPPTNSAPSTSSAENIKTLMSMISIIDKFH</sequence>
<evidence type="ECO:0000313" key="3">
    <source>
        <dbReference type="Proteomes" id="UP000299102"/>
    </source>
</evidence>
<gene>
    <name evidence="2" type="ORF">EVAR_6875_1</name>
</gene>
<evidence type="ECO:0000313" key="2">
    <source>
        <dbReference type="EMBL" id="GBP13521.1"/>
    </source>
</evidence>
<evidence type="ECO:0000256" key="1">
    <source>
        <dbReference type="SAM" id="MobiDB-lite"/>
    </source>
</evidence>
<dbReference type="OrthoDB" id="8123886at2759"/>
<protein>
    <recommendedName>
        <fullName evidence="4">Pre-C2HC domain-containing protein</fullName>
    </recommendedName>
</protein>
<reference evidence="2 3" key="1">
    <citation type="journal article" date="2019" name="Commun. Biol.">
        <title>The bagworm genome reveals a unique fibroin gene that provides high tensile strength.</title>
        <authorList>
            <person name="Kono N."/>
            <person name="Nakamura H."/>
            <person name="Ohtoshi R."/>
            <person name="Tomita M."/>
            <person name="Numata K."/>
            <person name="Arakawa K."/>
        </authorList>
    </citation>
    <scope>NUCLEOTIDE SEQUENCE [LARGE SCALE GENOMIC DNA]</scope>
</reference>
<dbReference type="EMBL" id="BGZK01000058">
    <property type="protein sequence ID" value="GBP13521.1"/>
    <property type="molecule type" value="Genomic_DNA"/>
</dbReference>
<feature type="compositionally biased region" description="Low complexity" evidence="1">
    <location>
        <begin position="144"/>
        <end position="163"/>
    </location>
</feature>
<feature type="compositionally biased region" description="Low complexity" evidence="1">
    <location>
        <begin position="266"/>
        <end position="281"/>
    </location>
</feature>
<dbReference type="Proteomes" id="UP000299102">
    <property type="component" value="Unassembled WGS sequence"/>
</dbReference>
<proteinExistence type="predicted"/>
<comment type="caution">
    <text evidence="2">The sequence shown here is derived from an EMBL/GenBank/DDBJ whole genome shotgun (WGS) entry which is preliminary data.</text>
</comment>
<feature type="region of interest" description="Disordered" evidence="1">
    <location>
        <begin position="1"/>
        <end position="21"/>
    </location>
</feature>
<evidence type="ECO:0008006" key="4">
    <source>
        <dbReference type="Google" id="ProtNLM"/>
    </source>
</evidence>